<reference evidence="1" key="1">
    <citation type="submission" date="2007-04" db="EMBL/GenBank/DDBJ databases">
        <authorList>
            <consortium name="The Broad Institute Genome Sequencing Platform"/>
            <person name="Birren B."/>
            <person name="Lander E."/>
            <person name="Galagan J."/>
            <person name="Nusbaum C."/>
            <person name="Devon K."/>
            <person name="Ma L.-J."/>
            <person name="Jaffe D."/>
            <person name="Butler J."/>
            <person name="Alvarez P."/>
            <person name="Gnerre S."/>
            <person name="Grabherr M."/>
            <person name="Kleber M."/>
            <person name="Mauceli E."/>
            <person name="Brockman W."/>
            <person name="MacCallum I.A."/>
            <person name="Young S."/>
            <person name="LaButti K."/>
            <person name="DeCaprio D."/>
            <person name="Crawford M."/>
            <person name="Koehrsen M."/>
            <person name="Engels R."/>
            <person name="Montgomery P."/>
            <person name="Pearson M."/>
            <person name="Howarth C."/>
            <person name="Larson L."/>
            <person name="White J."/>
            <person name="O'Leary S."/>
            <person name="Kodira C."/>
            <person name="Zeng Q."/>
            <person name="Yandava C."/>
            <person name="Alvarado L."/>
            <person name="Kistler C."/>
            <person name="Shim W.-B."/>
            <person name="Kang S."/>
            <person name="Woloshuk C."/>
        </authorList>
    </citation>
    <scope>NUCLEOTIDE SEQUENCE</scope>
    <source>
        <strain evidence="1">4287</strain>
    </source>
</reference>
<name>A0A0J9U890_FUSO4</name>
<accession>A0A0J9U890</accession>
<dbReference type="EMBL" id="DS231696">
    <property type="protein sequence ID" value="KNA95052.1"/>
    <property type="molecule type" value="Genomic_DNA"/>
</dbReference>
<reference evidence="1" key="2">
    <citation type="journal article" date="2010" name="Nature">
        <title>Comparative genomics reveals mobile pathogenicity chromosomes in Fusarium.</title>
        <authorList>
            <person name="Ma L.J."/>
            <person name="van der Does H.C."/>
            <person name="Borkovich K.A."/>
            <person name="Coleman J.J."/>
            <person name="Daboussi M.J."/>
            <person name="Di Pietro A."/>
            <person name="Dufresne M."/>
            <person name="Freitag M."/>
            <person name="Grabherr M."/>
            <person name="Henrissat B."/>
            <person name="Houterman P.M."/>
            <person name="Kang S."/>
            <person name="Shim W.B."/>
            <person name="Woloshuk C."/>
            <person name="Xie X."/>
            <person name="Xu J.R."/>
            <person name="Antoniw J."/>
            <person name="Baker S.E."/>
            <person name="Bluhm B.H."/>
            <person name="Breakspear A."/>
            <person name="Brown D.W."/>
            <person name="Butchko R.A."/>
            <person name="Chapman S."/>
            <person name="Coulson R."/>
            <person name="Coutinho P.M."/>
            <person name="Danchin E.G."/>
            <person name="Diener A."/>
            <person name="Gale L.R."/>
            <person name="Gardiner D.M."/>
            <person name="Goff S."/>
            <person name="Hammond-Kosack K.E."/>
            <person name="Hilburn K."/>
            <person name="Hua-Van A."/>
            <person name="Jonkers W."/>
            <person name="Kazan K."/>
            <person name="Kodira C.D."/>
            <person name="Koehrsen M."/>
            <person name="Kumar L."/>
            <person name="Lee Y.H."/>
            <person name="Li L."/>
            <person name="Manners J.M."/>
            <person name="Miranda-Saavedra D."/>
            <person name="Mukherjee M."/>
            <person name="Park G."/>
            <person name="Park J."/>
            <person name="Park S.Y."/>
            <person name="Proctor R.H."/>
            <person name="Regev A."/>
            <person name="Ruiz-Roldan M.C."/>
            <person name="Sain D."/>
            <person name="Sakthikumar S."/>
            <person name="Sykes S."/>
            <person name="Schwartz D.C."/>
            <person name="Turgeon B.G."/>
            <person name="Wapinski I."/>
            <person name="Yoder O."/>
            <person name="Young S."/>
            <person name="Zeng Q."/>
            <person name="Zhou S."/>
            <person name="Galagan J."/>
            <person name="Cuomo C.A."/>
            <person name="Kistler H.C."/>
            <person name="Rep M."/>
        </authorList>
    </citation>
    <scope>NUCLEOTIDE SEQUENCE [LARGE SCALE GENOMIC DNA]</scope>
    <source>
        <strain evidence="1">4287</strain>
    </source>
</reference>
<dbReference type="AlphaFoldDB" id="A0A0J9U890"/>
<gene>
    <name evidence="1" type="ORF">FOXG_17950</name>
</gene>
<protein>
    <submittedName>
        <fullName evidence="1">Uncharacterized protein</fullName>
    </submittedName>
</protein>
<dbReference type="GeneID" id="28958656"/>
<dbReference type="VEuPathDB" id="FungiDB:FOXG_17950"/>
<proteinExistence type="predicted"/>
<evidence type="ECO:0000313" key="2">
    <source>
        <dbReference type="Proteomes" id="UP000009097"/>
    </source>
</evidence>
<organism evidence="1 2">
    <name type="scientific">Fusarium oxysporum f. sp. lycopersici (strain 4287 / CBS 123668 / FGSC 9935 / NRRL 34936)</name>
    <name type="common">Fusarium vascular wilt of tomato</name>
    <dbReference type="NCBI Taxonomy" id="426428"/>
    <lineage>
        <taxon>Eukaryota</taxon>
        <taxon>Fungi</taxon>
        <taxon>Dikarya</taxon>
        <taxon>Ascomycota</taxon>
        <taxon>Pezizomycotina</taxon>
        <taxon>Sordariomycetes</taxon>
        <taxon>Hypocreomycetidae</taxon>
        <taxon>Hypocreales</taxon>
        <taxon>Nectriaceae</taxon>
        <taxon>Fusarium</taxon>
        <taxon>Fusarium oxysporum species complex</taxon>
    </lineage>
</organism>
<evidence type="ECO:0000313" key="1">
    <source>
        <dbReference type="EMBL" id="KNA95052.1"/>
    </source>
</evidence>
<dbReference type="Proteomes" id="UP000009097">
    <property type="component" value="Unassembled WGS sequence"/>
</dbReference>
<dbReference type="KEGG" id="fox:FOXG_17950"/>
<dbReference type="RefSeq" id="XP_018233098.1">
    <property type="nucleotide sequence ID" value="XM_018397973.1"/>
</dbReference>
<sequence>MVKNLHCDHHDNSSIFRATRKIHTTNCETSMNLQGEEERCVSS</sequence>